<evidence type="ECO:0000256" key="4">
    <source>
        <dbReference type="ARBA" id="ARBA00022827"/>
    </source>
</evidence>
<evidence type="ECO:0000313" key="8">
    <source>
        <dbReference type="Proteomes" id="UP001529338"/>
    </source>
</evidence>
<dbReference type="Gene3D" id="3.50.50.60">
    <property type="entry name" value="FAD/NAD(P)-binding domain"/>
    <property type="match status" value="2"/>
</dbReference>
<keyword evidence="3" id="KW-0285">Flavoprotein</keyword>
<evidence type="ECO:0000256" key="2">
    <source>
        <dbReference type="ARBA" id="ARBA00007532"/>
    </source>
</evidence>
<dbReference type="EC" id="1.-.-.-" evidence="7"/>
<dbReference type="GO" id="GO:0016491">
    <property type="term" value="F:oxidoreductase activity"/>
    <property type="evidence" value="ECO:0007669"/>
    <property type="project" value="UniProtKB-KW"/>
</dbReference>
<evidence type="ECO:0000259" key="6">
    <source>
        <dbReference type="Pfam" id="PF07992"/>
    </source>
</evidence>
<protein>
    <submittedName>
        <fullName evidence="7">NAD(P)/FAD-dependent oxidoreductase</fullName>
        <ecNumber evidence="7">1.-.-.-</ecNumber>
    </submittedName>
</protein>
<dbReference type="PRINTS" id="PR00368">
    <property type="entry name" value="FADPNR"/>
</dbReference>
<dbReference type="InterPro" id="IPR036188">
    <property type="entry name" value="FAD/NAD-bd_sf"/>
</dbReference>
<dbReference type="Gene3D" id="3.30.390.30">
    <property type="match status" value="1"/>
</dbReference>
<gene>
    <name evidence="7" type="ORF">QRT04_13430</name>
</gene>
<name>A0ABT7SID7_9CELL</name>
<dbReference type="Proteomes" id="UP001529338">
    <property type="component" value="Unassembled WGS sequence"/>
</dbReference>
<dbReference type="SUPFAM" id="SSF55424">
    <property type="entry name" value="FAD/NAD-linked reductases, dimerisation (C-terminal) domain"/>
    <property type="match status" value="1"/>
</dbReference>
<evidence type="ECO:0000256" key="1">
    <source>
        <dbReference type="ARBA" id="ARBA00001974"/>
    </source>
</evidence>
<evidence type="ECO:0000259" key="5">
    <source>
        <dbReference type="Pfam" id="PF02852"/>
    </source>
</evidence>
<dbReference type="InterPro" id="IPR004099">
    <property type="entry name" value="Pyr_nucl-diS_OxRdtase_dimer"/>
</dbReference>
<comment type="cofactor">
    <cofactor evidence="1">
        <name>FAD</name>
        <dbReference type="ChEBI" id="CHEBI:57692"/>
    </cofactor>
</comment>
<dbReference type="InterPro" id="IPR016156">
    <property type="entry name" value="FAD/NAD-linked_Rdtase_dimer_sf"/>
</dbReference>
<dbReference type="PANTHER" id="PTHR43014">
    <property type="entry name" value="MERCURIC REDUCTASE"/>
    <property type="match status" value="1"/>
</dbReference>
<dbReference type="SUPFAM" id="SSF51905">
    <property type="entry name" value="FAD/NAD(P)-binding domain"/>
    <property type="match status" value="1"/>
</dbReference>
<dbReference type="Pfam" id="PF02852">
    <property type="entry name" value="Pyr_redox_dim"/>
    <property type="match status" value="1"/>
</dbReference>
<dbReference type="Pfam" id="PF07992">
    <property type="entry name" value="Pyr_redox_2"/>
    <property type="match status" value="1"/>
</dbReference>
<evidence type="ECO:0000256" key="3">
    <source>
        <dbReference type="ARBA" id="ARBA00022630"/>
    </source>
</evidence>
<accession>A0ABT7SID7</accession>
<dbReference type="RefSeq" id="WP_289455997.1">
    <property type="nucleotide sequence ID" value="NZ_JAUCGQ010000002.1"/>
</dbReference>
<comment type="similarity">
    <text evidence="2">Belongs to the class-I pyridine nucleotide-disulfide oxidoreductase family.</text>
</comment>
<dbReference type="PIRSF" id="PIRSF000350">
    <property type="entry name" value="Mercury_reductase_MerA"/>
    <property type="match status" value="1"/>
</dbReference>
<reference evidence="7 8" key="1">
    <citation type="submission" date="2023-06" db="EMBL/GenBank/DDBJ databases">
        <title>Cellulomonas sp. MW4 Whole genome sequence.</title>
        <authorList>
            <person name="Park S."/>
        </authorList>
    </citation>
    <scope>NUCLEOTIDE SEQUENCE [LARGE SCALE GENOMIC DNA]</scope>
    <source>
        <strain evidence="7 8">MW4</strain>
    </source>
</reference>
<dbReference type="EMBL" id="JAUCGQ010000002">
    <property type="protein sequence ID" value="MDM7855935.1"/>
    <property type="molecule type" value="Genomic_DNA"/>
</dbReference>
<dbReference type="PANTHER" id="PTHR43014:SF2">
    <property type="entry name" value="MERCURIC REDUCTASE"/>
    <property type="match status" value="1"/>
</dbReference>
<comment type="caution">
    <text evidence="7">The sequence shown here is derived from an EMBL/GenBank/DDBJ whole genome shotgun (WGS) entry which is preliminary data.</text>
</comment>
<feature type="domain" description="Pyridine nucleotide-disulphide oxidoreductase dimerisation" evidence="5">
    <location>
        <begin position="370"/>
        <end position="476"/>
    </location>
</feature>
<dbReference type="InterPro" id="IPR023753">
    <property type="entry name" value="FAD/NAD-binding_dom"/>
</dbReference>
<evidence type="ECO:0000313" key="7">
    <source>
        <dbReference type="EMBL" id="MDM7855935.1"/>
    </source>
</evidence>
<organism evidence="7 8">
    <name type="scientific">Cellulomonas alba</name>
    <dbReference type="NCBI Taxonomy" id="3053467"/>
    <lineage>
        <taxon>Bacteria</taxon>
        <taxon>Bacillati</taxon>
        <taxon>Actinomycetota</taxon>
        <taxon>Actinomycetes</taxon>
        <taxon>Micrococcales</taxon>
        <taxon>Cellulomonadaceae</taxon>
        <taxon>Cellulomonas</taxon>
    </lineage>
</organism>
<keyword evidence="8" id="KW-1185">Reference proteome</keyword>
<sequence length="485" mass="49965">MTEQQHGEQFDVVVVGGGAIGENVADRAGRTGLRVALVEHGLVGGECSYFACMPSKALLRPGGALAAARAVPGAAGAVSGGVDAAAAFAWRDETTHGWDDSSQVAWLDSTGITLLRGHARFVGPRTLEIAGGDAPRRVQARHAVVLATGSWPVMPDIPGLADVEPWTSRDATSAHAVPPRLLVLGGGVVGVEMATAYTELGSQVTLVVRGPRPLAGAESFAGDQVVTALRERGARVLLGSEVASVQKTPTGIAVTVTGDGAGTVEVDRVLVAAGRRPGTTELGVETIGLEPGRPIQVDDALCATGVDGGWLFAAGDVTGRTGTTHQGKYDARVAGDVVAARFGGEDDGRAAESGAKPWSRFRASADHQSVPQVVFSHPEVAWVGLTEAGARQAGLDVQVVDYDLADIAGASVFAKDYTGQGRLVVDRARGVVVGATFVGPEVAEMLHAATIAVVGEVPLDRLWHAVPAYPTVSEVWLRFLESAGL</sequence>
<keyword evidence="7" id="KW-0560">Oxidoreductase</keyword>
<dbReference type="InterPro" id="IPR001100">
    <property type="entry name" value="Pyr_nuc-diS_OxRdtase"/>
</dbReference>
<proteinExistence type="inferred from homology"/>
<feature type="domain" description="FAD/NAD(P)-binding" evidence="6">
    <location>
        <begin position="10"/>
        <end position="326"/>
    </location>
</feature>
<keyword evidence="4" id="KW-0274">FAD</keyword>
<dbReference type="PRINTS" id="PR00411">
    <property type="entry name" value="PNDRDTASEI"/>
</dbReference>